<dbReference type="Gene3D" id="2.170.40.20">
    <property type="entry name" value="Human immunodeficiency virus 1, Gp160, envelope glycoprotein"/>
    <property type="match status" value="2"/>
</dbReference>
<dbReference type="EMBL" id="HM070563">
    <property type="protein sequence ID" value="ADZ46855.1"/>
    <property type="molecule type" value="Genomic_RNA"/>
</dbReference>
<comment type="subcellular location">
    <molecule>Transmembrane protein gp41</molecule>
    <subcellularLocation>
        <location evidence="32">Virion membrane</location>
        <topology evidence="32">Single-pass type I membrane protein</topology>
    </subcellularLocation>
    <subcellularLocation>
        <location evidence="32">Host cell membrane</location>
        <topology evidence="32">Single-pass type I membrane protein</topology>
    </subcellularLocation>
    <subcellularLocation>
        <location evidence="32">Host endosome membrane</location>
        <topology evidence="32">Single-pass type I membrane protein</topology>
    </subcellularLocation>
    <text evidence="32">It is probably concentrated at the site of budding and incorporated into the virions possibly by contacts between the cytoplasmic tail of Env and the N-terminus of Gag.</text>
</comment>
<comment type="function">
    <text evidence="32">Envelope glycoprotein gp160: Oligomerizes in the host endoplasmic reticulum into predominantly trimers. In a second time, gp160 transits in the host Golgi, where glycosylation is completed. The precursor is then proteolytically cleaved in the trans-Golgi and thereby activated by cellular furin or furin-like proteases to produce gp120 and gp41.</text>
</comment>
<keyword evidence="10 32" id="KW-1165">Clathrin-mediated endocytosis of virus by host</keyword>
<keyword evidence="21 32" id="KW-1164">Virus endocytosis by host</keyword>
<keyword evidence="8 32" id="KW-1170">Fusion of virus membrane with host endosomal membrane</keyword>
<evidence type="ECO:0000256" key="10">
    <source>
        <dbReference type="ARBA" id="ARBA00022570"/>
    </source>
</evidence>
<comment type="caution">
    <text evidence="32 33">Lacks conserved residue(s) required for the propagation of feature annotation.</text>
</comment>
<accession>F2W0Q9</accession>
<feature type="transmembrane region" description="Helical" evidence="33">
    <location>
        <begin position="666"/>
        <end position="693"/>
    </location>
</feature>
<evidence type="ECO:0000256" key="7">
    <source>
        <dbReference type="ARBA" id="ARBA00022506"/>
    </source>
</evidence>
<dbReference type="GO" id="GO:0044175">
    <property type="term" value="C:host cell endosome membrane"/>
    <property type="evidence" value="ECO:0007669"/>
    <property type="project" value="UniProtKB-SubCell"/>
</dbReference>
<comment type="domain">
    <text evidence="32">The membrane proximal external region (MPER) present in gp41 is a tryptophan-rich region recognized by the antibodies 2F5, Z13, and 4E10. MPER seems to play a role in fusion.</text>
</comment>
<keyword evidence="26 32" id="KW-0564">Palmitate</keyword>
<dbReference type="SUPFAM" id="SSF58069">
    <property type="entry name" value="Virus ectodomain"/>
    <property type="match status" value="1"/>
</dbReference>
<evidence type="ECO:0000313" key="36">
    <source>
        <dbReference type="EMBL" id="ADZ46855.1"/>
    </source>
</evidence>
<evidence type="ECO:0000256" key="33">
    <source>
        <dbReference type="RuleBase" id="RU363095"/>
    </source>
</evidence>
<comment type="subcellular location">
    <molecule>Surface protein gp120</molecule>
    <subcellularLocation>
        <location evidence="32">Virion membrane</location>
        <topology evidence="32">Peripheral membrane protein</topology>
    </subcellularLocation>
    <subcellularLocation>
        <location evidence="32">Host cell membrane</location>
        <topology evidence="32">Peripheral membrane protein</topology>
    </subcellularLocation>
    <subcellularLocation>
        <location evidence="32">Host endosome membrane</location>
        <topology evidence="32">Single-pass type I membrane protein</topology>
    </subcellularLocation>
    <text evidence="32">The surface protein is not anchored to the viral envelope, but associates with the extravirion surface through its binding to TM. It is probably concentrated at the site of budding and incorporated into the virions possibly by contacts between the cytoplasmic tail of Env and the N-terminus of Gag.</text>
</comment>
<dbReference type="FunFam" id="2.170.40.20:FF:000003">
    <property type="entry name" value="Envelope glycoprotein gp160"/>
    <property type="match status" value="1"/>
</dbReference>
<feature type="disulfide bond" evidence="32">
    <location>
        <begin position="218"/>
        <end position="229"/>
    </location>
</feature>
<comment type="subunit">
    <text evidence="32">The mature envelope protein (Env) consists of a homotrimer of non-covalently associated gp120-gp41 heterodimers. The resulting complex protrudes from the virus surface as a spike. There seems to be as few as 10 spikes on the average virion. Surface protein gp120 interacts with host CD4, CCR5 and CXCR4. Gp120 also interacts with the C-type lectins CD209/DC-SIGN and CLEC4M/DC-SIGNR (collectively referred to as DC-SIGN(R)). Gp120 and gp41 interact with GalCer. Gp120 interacts with host ITGA4/ITGB7 complex; on CD4+ T-cells, this interaction results in rapid activation of integrin ITGAL/LFA-1, which facilitates efficient cell-to-cell spreading of HIV-1. Gp120 interacts with cell-associated heparan sulfate; this interaction increases virus infectivity on permissive cells and may be involved in infection of CD4- cells.</text>
</comment>
<keyword evidence="7 32" id="KW-1168">Fusion of virus membrane with host membrane</keyword>
<comment type="function">
    <text evidence="32">Transmembrane protein gp41: Acts as a class I viral fusion protein. Under the current model, the protein has at least 3 conformational states: pre-fusion native state, pre-hairpin intermediate state, and post-fusion hairpin state. During fusion of viral and target intracellular membranes, the coiled coil regions (heptad repeats) assume a trimer-of-hairpins structure, positioning the fusion peptide in close proximity to the C-terminal region of the ectodomain. The formation of this structure appears to drive apposition and subsequent fusion of viral and target cell membranes. Complete fusion occurs in host cell endosomes and is dynamin-dependent, however some lipid transfer might occur at the plasma membrane. The virus undergoes clathrin-dependent internalization long before endosomal fusion, thus minimizing the surface exposure of conserved viral epitopes during fusion and reducing the efficacy of inhibitors targeting these epitopes. Membranes fusion leads to delivery of the nucleocapsid into the cytoplasm.</text>
</comment>
<dbReference type="InterPro" id="IPR037527">
    <property type="entry name" value="Gp160"/>
</dbReference>
<evidence type="ECO:0000256" key="16">
    <source>
        <dbReference type="ARBA" id="ARBA00022729"/>
    </source>
</evidence>
<dbReference type="GO" id="GO:0039654">
    <property type="term" value="P:fusion of virus membrane with host endosome membrane"/>
    <property type="evidence" value="ECO:0007669"/>
    <property type="project" value="UniProtKB-UniRule"/>
</dbReference>
<dbReference type="GO" id="GO:0075512">
    <property type="term" value="P:clathrin-dependent endocytosis of virus by host cell"/>
    <property type="evidence" value="ECO:0007669"/>
    <property type="project" value="UniProtKB-UniRule"/>
</dbReference>
<feature type="disulfide bond" evidence="32">
    <location>
        <begin position="51"/>
        <end position="71"/>
    </location>
</feature>
<dbReference type="Pfam" id="PF00517">
    <property type="entry name" value="GP41"/>
    <property type="match status" value="1"/>
</dbReference>
<dbReference type="Gene3D" id="1.10.287.210">
    <property type="match status" value="1"/>
</dbReference>
<organism evidence="36">
    <name type="scientific">Human immunodeficiency virus type 1</name>
    <name type="common">HIV-1</name>
    <dbReference type="NCBI Taxonomy" id="11676"/>
    <lineage>
        <taxon>Viruses</taxon>
        <taxon>Riboviria</taxon>
        <taxon>Pararnavirae</taxon>
        <taxon>Artverviricota</taxon>
        <taxon>Revtraviricetes</taxon>
        <taxon>Ortervirales</taxon>
        <taxon>Retroviridae</taxon>
        <taxon>Orthoretrovirinae</taxon>
        <taxon>Lentivirus</taxon>
        <taxon>Lentivirus humimdef1</taxon>
    </lineage>
</organism>
<comment type="similarity">
    <text evidence="32">Belongs to the HIV-1 env protein family.</text>
</comment>
<dbReference type="GO" id="GO:0055036">
    <property type="term" value="C:virion membrane"/>
    <property type="evidence" value="ECO:0007669"/>
    <property type="project" value="UniProtKB-SubCell"/>
</dbReference>
<comment type="subcellular location">
    <subcellularLocation>
        <location evidence="3">Host cell membrane</location>
        <topology evidence="3">Peripheral membrane protein</topology>
    </subcellularLocation>
    <subcellularLocation>
        <location evidence="1">Host cell membrane</location>
        <topology evidence="1">Single-pass type I membrane protein</topology>
    </subcellularLocation>
    <subcellularLocation>
        <location evidence="2">Host endosome membrane</location>
        <topology evidence="2">Peripheral membrane protein</topology>
    </subcellularLocation>
    <subcellularLocation>
        <location evidence="5">Host endosome membrane</location>
        <topology evidence="5">Single-pass type I membrane protein</topology>
    </subcellularLocation>
    <subcellularLocation>
        <location evidence="6">Virion membrane</location>
        <topology evidence="6">Peripheral membrane protein</topology>
    </subcellularLocation>
    <subcellularLocation>
        <location evidence="4">Virion membrane</location>
        <topology evidence="4">Single-pass type I membrane protein</topology>
    </subcellularLocation>
</comment>
<dbReference type="GO" id="GO:0019064">
    <property type="term" value="P:fusion of virus membrane with host plasma membrane"/>
    <property type="evidence" value="ECO:0007669"/>
    <property type="project" value="UniProtKB-UniRule"/>
</dbReference>
<sequence>MIVMGIQRNCQRWWIWGVLGFWMLMICNGNLWVTVYYGVPVWREAKTTLFCASDAKAYDKEVHNVWATHACVPTDPNPQEMILENVTENFNMWKNDMVDQMHEDIISLWDQSLKPCVKLTPLCVTLNCSNVTITNTSETMKEEIKNCSFTITTEIKDKKRKENALFYGLDIVPLDNSGKEYRLIHCNTSTIAQACPKVNFDPIPIYYCAPAGYAILKCNNKTFNGTGPCNNVSTVQCTHGIKPVVSTQLLLNGSLAEEEIVIRSEDLTNNAKTIIVQLNESVEINCIRPGNNTRKSVRIGPGQTFYATGEVIGDIRQAYCNINRKKWNETLQKVGEKLYRHFPNNKTIIFAPSSGGDLEITTHSFNCRGEFFYCNTSALFNSTWKCNSTSGSCVPNNTDNSSDITLYCRIKQIINMWQGVGRAMYASPIAGNITCRSDITGILLTWDGGNSDNNTFRPGGGNMKDNWRSELYKYKVVEIKPLGIAPTEAQRRVVERGKRAVTLGAVFLGFLGAAGSTMGAASITLTVQARQLLSGIVQQQSNLLRAIEAQQHLLQLTVWGIKQLQARVLAIERYLQDQQLLGIWGCSGKLICTTNVRWNSSWSNKTYNEIWNNMTWMQWDKEINNYTGLIYSLLEESQKQQENNEKDLLALDSWQNLWNWFDISKWLWYIKIFIMIVGGLIGLRIIFAVLSIVNRVRQGYSPLSFQTLIPNPRGPDRLERIEEEGGEQDKGRSIRLVNGFLALIWDDLRNLCLFSYHRLRDFILIAARAAELLGHSSLRGLQRGWEILKYLGSLVQYWGLELKKSAISLLDTIAIAVAEGTDRIIEAAQRIGRAIYNVPRRIRQGFEAALQ</sequence>
<dbReference type="GO" id="GO:0019062">
    <property type="term" value="P:virion attachment to host cell"/>
    <property type="evidence" value="ECO:0007669"/>
    <property type="project" value="UniProtKB-UniRule"/>
</dbReference>
<reference evidence="36" key="1">
    <citation type="journal article" date="2011" name="J. Virol.">
        <title>Origin and evolution of HIV-1 in breast milk determined by single-genome amplification and sequencing.</title>
        <authorList>
            <consortium name="Center for HIV/AIDS Vaccine Immunology A0167854"/>
            <person name="Salazar-Gonzalez J.F."/>
            <person name="Salazar M.G."/>
            <person name="Learn G.H."/>
            <person name="Fouda G.G."/>
            <person name="Kang H.H."/>
            <person name="Mahlokozera T."/>
            <person name="Wilks A.B."/>
            <person name="Lovingood R.V."/>
            <person name="Stacey A."/>
            <person name="Kalilani L."/>
            <person name="Meshnick S.R."/>
            <person name="Borrow P."/>
            <person name="Montefiori D.C."/>
            <person name="Denny T.N."/>
            <person name="Letvin N.L."/>
            <person name="Shaw G.M."/>
            <person name="Hahn B.H."/>
            <person name="Permar S.R."/>
        </authorList>
    </citation>
    <scope>NUCLEOTIDE SEQUENCE</scope>
    <source>
        <strain evidence="36">1209bmL_B1</strain>
    </source>
</reference>
<keyword evidence="28 32" id="KW-0325">Glycoprotein</keyword>
<dbReference type="GO" id="GO:0052031">
    <property type="term" value="P:symbiont-mediated perturbation of host defense response"/>
    <property type="evidence" value="ECO:0007669"/>
    <property type="project" value="UniProtKB-UniRule"/>
</dbReference>
<evidence type="ECO:0000259" key="34">
    <source>
        <dbReference type="Pfam" id="PF00516"/>
    </source>
</evidence>
<comment type="miscellaneous">
    <text evidence="32">HIV-1 lineages are divided in three main groups, M (for Major), O (for Outlier), and N (for New, or Non-M, Non-O). The vast majority of strains found worldwide belong to the group M. Group O seems to be endemic to and largely confined to Cameroon and neighboring countries in West Central Africa, where these viruses represent a small minority of HIV-1 strains. The group N is represented by a limited number of isolates from Cameroonian persons. The group M is further subdivided in 9 clades or subtypes (A to D, F to H, J and K).</text>
</comment>
<evidence type="ECO:0000256" key="26">
    <source>
        <dbReference type="ARBA" id="ARBA00023139"/>
    </source>
</evidence>
<evidence type="ECO:0000256" key="12">
    <source>
        <dbReference type="ARBA" id="ARBA00022595"/>
    </source>
</evidence>
<feature type="region of interest" description="V2" evidence="32">
    <location>
        <begin position="147"/>
        <end position="186"/>
    </location>
</feature>
<dbReference type="Pfam" id="PF00516">
    <property type="entry name" value="GP120"/>
    <property type="match status" value="2"/>
</dbReference>
<dbReference type="GO" id="GO:1903908">
    <property type="term" value="P:positive regulation of plasma membrane raft polarization"/>
    <property type="evidence" value="ECO:0007669"/>
    <property type="project" value="UniProtKB-UniRule"/>
</dbReference>
<evidence type="ECO:0000256" key="8">
    <source>
        <dbReference type="ARBA" id="ARBA00022510"/>
    </source>
</evidence>
<keyword evidence="15 32" id="KW-0053">Apoptosis</keyword>
<keyword evidence="19 32" id="KW-1043">Host membrane</keyword>
<evidence type="ECO:0000256" key="21">
    <source>
        <dbReference type="ARBA" id="ARBA00022890"/>
    </source>
</evidence>
<keyword evidence="12 32" id="KW-1162">Viral penetration into host cytoplasm</keyword>
<dbReference type="InterPro" id="IPR000328">
    <property type="entry name" value="GP41-like"/>
</dbReference>
<evidence type="ECO:0000256" key="14">
    <source>
        <dbReference type="ARBA" id="ARBA00022692"/>
    </source>
</evidence>
<keyword evidence="16 32" id="KW-0732">Signal</keyword>
<feature type="transmembrane region" description="Helical" evidence="33">
    <location>
        <begin position="500"/>
        <end position="523"/>
    </location>
</feature>
<evidence type="ECO:0000256" key="11">
    <source>
        <dbReference type="ARBA" id="ARBA00022581"/>
    </source>
</evidence>
<comment type="miscellaneous">
    <text evidence="32">Inhibitors targeting HIV-1 viral envelope proteins are used as antiretroviral drugs. Attachment of virions to the cell surface via non-specific interactions and CD4 binding can be blocked by inhibitors that include cyanovirin-N, cyclotriazadisulfonamide analogs, PRO 2000, TNX 355 and PRO 542. In addition, BMS 806 can block CD4-induced conformational changes. Env interactions with the coreceptor molecules can be targeted by CCR5 antagonists including SCH-D, maraviroc (UK 427857) and aplaviroc (GW 873140), and the CXCR4 antagonist AMD 070. Fusion of viral and cellular membranes can be inhibited by peptides such as enfuvirtide and tifuvirtide (T 1249). Resistance to inhibitors associated with mutations in Env are observed. Most of the time, single mutations confer only a modest reduction in drug susceptibility. Combination of several mutations is usually required to develop a high-level drug resistance.</text>
</comment>
<protein>
    <recommendedName>
        <fullName evidence="32">Envelope glycoprotein gp160</fullName>
    </recommendedName>
    <alternativeName>
        <fullName evidence="32">Env polyprotein</fullName>
    </alternativeName>
    <component>
        <recommendedName>
            <fullName evidence="32">Surface protein gp120</fullName>
            <shortName evidence="32">SU</shortName>
        </recommendedName>
        <alternativeName>
            <fullName evidence="32">Glycoprotein 120</fullName>
            <shortName evidence="32">gp120</shortName>
        </alternativeName>
    </component>
    <component>
        <recommendedName>
            <fullName evidence="32">Transmembrane protein gp41</fullName>
            <shortName evidence="32">TM</shortName>
        </recommendedName>
        <alternativeName>
            <fullName evidence="32">Glycoprotein 41</fullName>
            <shortName evidence="32">gp41</shortName>
        </alternativeName>
    </component>
</protein>
<evidence type="ECO:0000256" key="1">
    <source>
        <dbReference type="ARBA" id="ARBA00004402"/>
    </source>
</evidence>
<feature type="region of interest" description="MPER; binding to GalCer" evidence="32">
    <location>
        <begin position="650"/>
        <end position="671"/>
    </location>
</feature>
<dbReference type="SUPFAM" id="SSF56502">
    <property type="entry name" value="gp120 core"/>
    <property type="match status" value="2"/>
</dbReference>
<evidence type="ECO:0000256" key="15">
    <source>
        <dbReference type="ARBA" id="ARBA00022703"/>
    </source>
</evidence>
<evidence type="ECO:0000256" key="25">
    <source>
        <dbReference type="ARBA" id="ARBA00023136"/>
    </source>
</evidence>
<dbReference type="HAMAP" id="MF_04083">
    <property type="entry name" value="HIV_ENV"/>
    <property type="match status" value="1"/>
</dbReference>
<keyword evidence="18 32" id="KW-0946">Virion</keyword>
<comment type="domain">
    <text evidence="32">Some of the most genetically diverse regions of the viral genome are present in Env. They are called variable regions 1 through 5 (V1 through V5). Coreceptor usage of gp120 is determined mainly by the primary structure of the third variable region (V3) in the outer domain of gp120. The sequence of V3 determines which coreceptor, CCR5 and/or CXCR4 (corresponding to R5/macrophage, X4/T cell and R5X4/T cell and macrophage tropism), is used to trigger the fusion potential of the Env complex, and hence which cells the virus can infect. Binding to CCR5 involves a region adjacent in addition to V3.</text>
</comment>
<evidence type="ECO:0000256" key="28">
    <source>
        <dbReference type="ARBA" id="ARBA00023180"/>
    </source>
</evidence>
<keyword evidence="20 32" id="KW-0261">Viral envelope protein</keyword>
<dbReference type="GO" id="GO:0005198">
    <property type="term" value="F:structural molecule activity"/>
    <property type="evidence" value="ECO:0007669"/>
    <property type="project" value="UniProtKB-UniRule"/>
</dbReference>
<keyword evidence="27 32" id="KW-1015">Disulfide bond</keyword>
<evidence type="ECO:0000256" key="24">
    <source>
        <dbReference type="ARBA" id="ARBA00023054"/>
    </source>
</evidence>
<feature type="chain" id="PRO_5023565289" description="Transmembrane protein gp41" evidence="32">
    <location>
        <begin position="500"/>
        <end position="851"/>
    </location>
</feature>
<evidence type="ECO:0000256" key="9">
    <source>
        <dbReference type="ARBA" id="ARBA00022511"/>
    </source>
</evidence>
<feature type="topological domain" description="Cytoplasmic" evidence="32">
    <location>
        <begin position="694"/>
        <end position="851"/>
    </location>
</feature>
<dbReference type="GO" id="GO:0019031">
    <property type="term" value="C:viral envelope"/>
    <property type="evidence" value="ECO:0007669"/>
    <property type="project" value="UniProtKB-KW"/>
</dbReference>
<dbReference type="CDD" id="cd09909">
    <property type="entry name" value="HIV-1-like_HR1-HR2"/>
    <property type="match status" value="1"/>
</dbReference>
<feature type="lipid moiety-binding region" description="S-palmitoyl cysteine; by host" evidence="32">
    <location>
        <position position="752"/>
    </location>
</feature>
<comment type="PTM">
    <text evidence="32">Specific enzymatic cleavages in vivo yield mature proteins. Envelope glycoproteins are synthesized as a inactive precursor that is heavily N-glycosylated and processed likely by host cell furin in the Golgi to yield the mature SU and TM proteins. The cleavage site between SU and TM requires the minimal sequence [KR]-X-[KR]-R. About 2 of the 9 disulfide bonds of gp41 are reduced by P4HB/PDI, following binding to CD4 receptor.</text>
</comment>
<feature type="disulfide bond" evidence="32">
    <location>
        <begin position="208"/>
        <end position="237"/>
    </location>
</feature>
<comment type="PTM">
    <text evidence="32">Highly glycosylated by host. The high number of glycan on the protein is reffered to as 'glycan shield' because it contributes to hide protein sequence from adaptive immune system.</text>
</comment>
<comment type="PTM">
    <text evidence="32">Palmitoylation of the transmembrane protein and of Env polyprotein (prior to its proteolytic cleavage) is essential for their association with host cell membrane lipid rafts. Palmitoylation is therefore required for envelope trafficking to classical lipid rafts, but not for viral replication.</text>
</comment>
<evidence type="ECO:0000256" key="22">
    <source>
        <dbReference type="ARBA" id="ARBA00022989"/>
    </source>
</evidence>
<feature type="disulfide bond" evidence="32">
    <location>
        <begin position="586"/>
        <end position="592"/>
    </location>
</feature>
<keyword evidence="17 32" id="KW-1161">Viral attachment to host cell</keyword>
<feature type="site" description="Cleavage; by host furin" evidence="32">
    <location>
        <begin position="499"/>
        <end position="500"/>
    </location>
</feature>
<dbReference type="InterPro" id="IPR036377">
    <property type="entry name" value="Gp120_core_sf"/>
</dbReference>
<evidence type="ECO:0000256" key="30">
    <source>
        <dbReference type="ARBA" id="ARBA00023288"/>
    </source>
</evidence>
<dbReference type="FunFam" id="1.10.287.210:FF:000001">
    <property type="entry name" value="Envelope glycoprotein gp160"/>
    <property type="match status" value="1"/>
</dbReference>
<keyword evidence="13 32" id="KW-0165">Cleavage on pair of basic residues</keyword>
<keyword evidence="22 32" id="KW-1133">Transmembrane helix</keyword>
<keyword evidence="9 32" id="KW-1032">Host cell membrane</keyword>
<keyword evidence="31 32" id="KW-1160">Virus entry into host cell</keyword>
<evidence type="ECO:0000259" key="35">
    <source>
        <dbReference type="Pfam" id="PF00517"/>
    </source>
</evidence>
<feature type="chain" id="PRO_5023565290" description="Envelope glycoprotein gp160" evidence="32">
    <location>
        <begin position="30"/>
        <end position="851"/>
    </location>
</feature>
<dbReference type="GO" id="GO:0019082">
    <property type="term" value="P:viral protein processing"/>
    <property type="evidence" value="ECO:0007669"/>
    <property type="project" value="UniProtKB-UniRule"/>
</dbReference>
<dbReference type="InterPro" id="IPR000777">
    <property type="entry name" value="HIV1_Gp120"/>
</dbReference>
<comment type="function">
    <text evidence="32">Surface protein gp120: Attaches the virus to the host lymphoid cell by binding to the primary receptor CD4. This interaction induces a structural rearrangement creating a high affinity binding site for a chemokine coreceptor like CXCR4 and/or CCR5. Acts as a ligand for CD209/DC-SIGN and CLEC4M/DC-SIGNR, which are respectively found on dendritic cells (DCs), and on endothelial cells of liver sinusoids and lymph node sinuses. These interactions allow capture of viral particles at mucosal surfaces by these cells and subsequent transmission to permissive cells. HIV subverts the migration properties of dendritic cells to gain access to CD4+ T-cells in lymph nodes. Virus transmission to permissive T-cells occurs either in trans (without DCs infection, through viral capture and transmission), or in cis (following DCs productive infection, through the usual CD4-gp120 interaction), thereby inducing a robust infection. In trans infection, bound virions remain infectious over days and it is proposed that they are not degraded, but protected in non-lysosomal acidic organelles within the DCs close to the cell membrane thus contributing to the viral infectious potential during DCs' migration from the periphery to the lymphoid tissues. On arrival at lymphoid tissues, intact virions recycle back to DCs' cell surface allowing virus transmission to CD4+ T-cells.</text>
</comment>
<keyword evidence="11 32" id="KW-0945">Host-virus interaction</keyword>
<comment type="domain">
    <text evidence="32">The YXXL motif is involved in determining the exact site of viral release at the surface of infected mononuclear cells and promotes endocytosis. YXXL and di-leucine endocytosis motifs interact directly or indirectly with the clathrin adapter complexes, opperate independently, and their activities are not additive.</text>
</comment>
<evidence type="ECO:0000256" key="5">
    <source>
        <dbReference type="ARBA" id="ARBA00004578"/>
    </source>
</evidence>
<name>F2W0Q9_HV1</name>
<organismHost>
    <name type="scientific">Homo sapiens</name>
    <name type="common">Human</name>
    <dbReference type="NCBI Taxonomy" id="9606"/>
</organismHost>
<gene>
    <name evidence="32 36" type="primary">env</name>
</gene>
<keyword evidence="25 32" id="KW-0472">Membrane</keyword>
<evidence type="ECO:0000256" key="19">
    <source>
        <dbReference type="ARBA" id="ARBA00022870"/>
    </source>
</evidence>
<comment type="domain">
    <text evidence="32 33">The 17 amino acids long immunosuppressive region is present in many retroviral envelope proteins. Synthetic peptides derived from this relatively conserved sequence inhibit immune function in vitro and in vivo.</text>
</comment>
<feature type="region of interest" description="Immunosuppression" evidence="32">
    <location>
        <begin position="562"/>
        <end position="580"/>
    </location>
</feature>
<keyword evidence="14 32" id="KW-0812">Transmembrane</keyword>
<feature type="domain" description="Retroviral envelope protein GP41-like" evidence="35">
    <location>
        <begin position="518"/>
        <end position="708"/>
    </location>
</feature>
<keyword evidence="29 32" id="KW-0899">Viral immunoevasion</keyword>
<feature type="coiled-coil region" evidence="32">
    <location>
        <begin position="621"/>
        <end position="655"/>
    </location>
</feature>
<feature type="region of interest" description="Fusion peptide" evidence="32">
    <location>
        <begin position="500"/>
        <end position="520"/>
    </location>
</feature>
<dbReference type="GO" id="GO:1903911">
    <property type="term" value="P:positive regulation of receptor clustering"/>
    <property type="evidence" value="ECO:0007669"/>
    <property type="project" value="UniProtKB-UniRule"/>
</dbReference>
<dbReference type="GO" id="GO:0016020">
    <property type="term" value="C:membrane"/>
    <property type="evidence" value="ECO:0007669"/>
    <property type="project" value="UniProtKB-UniRule"/>
</dbReference>
<evidence type="ECO:0000256" key="18">
    <source>
        <dbReference type="ARBA" id="ARBA00022844"/>
    </source>
</evidence>
<evidence type="ECO:0000256" key="32">
    <source>
        <dbReference type="HAMAP-Rule" id="MF_04083"/>
    </source>
</evidence>
<evidence type="ECO:0000256" key="4">
    <source>
        <dbReference type="ARBA" id="ARBA00004563"/>
    </source>
</evidence>
<feature type="short sequence motif" description="YXXL motif; contains endocytosis signal" evidence="32">
    <location>
        <begin position="700"/>
        <end position="703"/>
    </location>
</feature>
<evidence type="ECO:0000256" key="6">
    <source>
        <dbReference type="ARBA" id="ARBA00004650"/>
    </source>
</evidence>
<feature type="domain" description="Human immunodeficiency virus 1 envelope glycoprotein Gp120" evidence="34">
    <location>
        <begin position="31"/>
        <end position="136"/>
    </location>
</feature>
<dbReference type="FunFam" id="2.170.40.20:FF:000002">
    <property type="entry name" value="Envelope glycoprotein gp160"/>
    <property type="match status" value="1"/>
</dbReference>
<evidence type="ECO:0000256" key="23">
    <source>
        <dbReference type="ARBA" id="ARBA00023046"/>
    </source>
</evidence>
<feature type="domain" description="Human immunodeficiency virus 1 envelope glycoprotein Gp120" evidence="34">
    <location>
        <begin position="140"/>
        <end position="499"/>
    </location>
</feature>
<dbReference type="Gene3D" id="1.20.5.490">
    <property type="entry name" value="Single helix bin"/>
    <property type="match status" value="1"/>
</dbReference>
<proteinExistence type="inferred from homology"/>
<keyword evidence="30 32" id="KW-0449">Lipoprotein</keyword>
<evidence type="ECO:0000256" key="3">
    <source>
        <dbReference type="ARBA" id="ARBA00004505"/>
    </source>
</evidence>
<keyword evidence="24 32" id="KW-0175">Coiled coil</keyword>
<comment type="domain">
    <text evidence="32">The CD4-binding region is targeted by the antibody b12.</text>
</comment>
<evidence type="ECO:0000256" key="27">
    <source>
        <dbReference type="ARBA" id="ARBA00023157"/>
    </source>
</evidence>
<dbReference type="GO" id="GO:0020002">
    <property type="term" value="C:host cell plasma membrane"/>
    <property type="evidence" value="ECO:0007669"/>
    <property type="project" value="UniProtKB-SubCell"/>
</dbReference>
<evidence type="ECO:0000256" key="31">
    <source>
        <dbReference type="ARBA" id="ARBA00023296"/>
    </source>
</evidence>
<evidence type="ECO:0000256" key="13">
    <source>
        <dbReference type="ARBA" id="ARBA00022685"/>
    </source>
</evidence>
<evidence type="ECO:0000256" key="29">
    <source>
        <dbReference type="ARBA" id="ARBA00023280"/>
    </source>
</evidence>
<evidence type="ECO:0000256" key="20">
    <source>
        <dbReference type="ARBA" id="ARBA00022879"/>
    </source>
</evidence>
<feature type="transmembrane region" description="Helical" evidence="33">
    <location>
        <begin position="13"/>
        <end position="39"/>
    </location>
</feature>
<evidence type="ECO:0000256" key="17">
    <source>
        <dbReference type="ARBA" id="ARBA00022804"/>
    </source>
</evidence>
<feature type="region of interest" description="CD4-binding loop" evidence="32">
    <location>
        <begin position="353"/>
        <end position="363"/>
    </location>
</feature>
<evidence type="ECO:0000256" key="2">
    <source>
        <dbReference type="ARBA" id="ARBA00004433"/>
    </source>
</evidence>
<keyword evidence="23 32" id="KW-1039">Host endosome</keyword>
<dbReference type="FunFam" id="1.20.5.490:FF:000001">
    <property type="entry name" value="Envelope glycoprotein gp160"/>
    <property type="match status" value="1"/>
</dbReference>